<sequence length="389" mass="39813">MRVMSAHPAAARRPVYVTGIGMTPFARTHEARTGGLGATAIRAALADAEIAWPEVELLVAGVVGGDLGAAPAIVHELGYTGVPAHVVENASATGSAAFNSAYHAVAAGYVGCAVAAGCGSLANALGHGAVSQQRLDLAAVSGANLPPTAFAMLKRQRMHDYGEPDDAALAVVAKNRRNASRNPLAQRRTAPSVAELKDSPMFADPLRRSECCPIGDGAAAVVLSAQPPRNGGPAIRVAAAISATDQWHPAAACAPDPGITRRVADAAYRTAGITAADLDLVEVHDAFSVEELQYLEDIGLCPPGQAGKQLIDGQFDIGGRVAVSPSGGLIGRGHPGGATGLAQIVELATQLRGTAGERQHAQRRNALAHMIGAGGSCYIQILQCEEPPR</sequence>
<dbReference type="Gene3D" id="3.40.47.10">
    <property type="match status" value="1"/>
</dbReference>
<dbReference type="InterPro" id="IPR002155">
    <property type="entry name" value="Thiolase"/>
</dbReference>
<feature type="domain" description="Thiolase C-terminal" evidence="2">
    <location>
        <begin position="260"/>
        <end position="375"/>
    </location>
</feature>
<dbReference type="GO" id="GO:0016747">
    <property type="term" value="F:acyltransferase activity, transferring groups other than amino-acyl groups"/>
    <property type="evidence" value="ECO:0007669"/>
    <property type="project" value="InterPro"/>
</dbReference>
<dbReference type="PANTHER" id="PTHR42870">
    <property type="entry name" value="ACETYL-COA C-ACETYLTRANSFERASE"/>
    <property type="match status" value="1"/>
</dbReference>
<protein>
    <submittedName>
        <fullName evidence="3">Thiolase</fullName>
    </submittedName>
</protein>
<name>A0AAD1HUJ2_9MYCO</name>
<dbReference type="SUPFAM" id="SSF53901">
    <property type="entry name" value="Thiolase-like"/>
    <property type="match status" value="1"/>
</dbReference>
<feature type="domain" description="Thiolase N-terminal" evidence="1">
    <location>
        <begin position="15"/>
        <end position="223"/>
    </location>
</feature>
<dbReference type="InterPro" id="IPR020616">
    <property type="entry name" value="Thiolase_N"/>
</dbReference>
<dbReference type="Pfam" id="PF22691">
    <property type="entry name" value="Thiolase_C_1"/>
    <property type="match status" value="1"/>
</dbReference>
<evidence type="ECO:0000313" key="4">
    <source>
        <dbReference type="Proteomes" id="UP000467636"/>
    </source>
</evidence>
<keyword evidence="4" id="KW-1185">Reference proteome</keyword>
<dbReference type="InterPro" id="IPR055140">
    <property type="entry name" value="Thiolase_C_2"/>
</dbReference>
<dbReference type="PIRSF" id="PIRSF000429">
    <property type="entry name" value="Ac-CoA_Ac_transf"/>
    <property type="match status" value="1"/>
</dbReference>
<evidence type="ECO:0000259" key="1">
    <source>
        <dbReference type="Pfam" id="PF00108"/>
    </source>
</evidence>
<dbReference type="EMBL" id="AP022564">
    <property type="protein sequence ID" value="BBX20946.1"/>
    <property type="molecule type" value="Genomic_DNA"/>
</dbReference>
<dbReference type="AlphaFoldDB" id="A0AAD1HUJ2"/>
<dbReference type="CDD" id="cd00829">
    <property type="entry name" value="SCP-x_thiolase"/>
    <property type="match status" value="1"/>
</dbReference>
<evidence type="ECO:0000313" key="3">
    <source>
        <dbReference type="EMBL" id="BBX20946.1"/>
    </source>
</evidence>
<evidence type="ECO:0000259" key="2">
    <source>
        <dbReference type="Pfam" id="PF22691"/>
    </source>
</evidence>
<dbReference type="InterPro" id="IPR016039">
    <property type="entry name" value="Thiolase-like"/>
</dbReference>
<reference evidence="3 4" key="1">
    <citation type="journal article" date="2019" name="Emerg. Microbes Infect.">
        <title>Comprehensive subspecies identification of 175 nontuberculous mycobacteria species based on 7547 genomic profiles.</title>
        <authorList>
            <person name="Matsumoto Y."/>
            <person name="Kinjo T."/>
            <person name="Motooka D."/>
            <person name="Nabeya D."/>
            <person name="Jung N."/>
            <person name="Uechi K."/>
            <person name="Horii T."/>
            <person name="Iida T."/>
            <person name="Fujita J."/>
            <person name="Nakamura S."/>
        </authorList>
    </citation>
    <scope>NUCLEOTIDE SEQUENCE [LARGE SCALE GENOMIC DNA]</scope>
    <source>
        <strain evidence="3 4">JCM 12143</strain>
    </source>
</reference>
<organism evidence="3 4">
    <name type="scientific">Mycolicibacter terrae</name>
    <dbReference type="NCBI Taxonomy" id="1788"/>
    <lineage>
        <taxon>Bacteria</taxon>
        <taxon>Bacillati</taxon>
        <taxon>Actinomycetota</taxon>
        <taxon>Actinomycetes</taxon>
        <taxon>Mycobacteriales</taxon>
        <taxon>Mycobacteriaceae</taxon>
        <taxon>Mycolicibacter</taxon>
    </lineage>
</organism>
<dbReference type="Proteomes" id="UP000467636">
    <property type="component" value="Chromosome"/>
</dbReference>
<accession>A0AAD1HUJ2</accession>
<dbReference type="PANTHER" id="PTHR42870:SF1">
    <property type="entry name" value="NON-SPECIFIC LIPID-TRANSFER PROTEIN-LIKE 2"/>
    <property type="match status" value="1"/>
</dbReference>
<gene>
    <name evidence="3" type="ORF">MTER_03570</name>
</gene>
<proteinExistence type="predicted"/>
<dbReference type="Pfam" id="PF00108">
    <property type="entry name" value="Thiolase_N"/>
    <property type="match status" value="1"/>
</dbReference>